<evidence type="ECO:0000313" key="3">
    <source>
        <dbReference type="Proteomes" id="UP000584374"/>
    </source>
</evidence>
<protein>
    <recommendedName>
        <fullName evidence="4">Integral membrane protein</fullName>
    </recommendedName>
</protein>
<feature type="transmembrane region" description="Helical" evidence="1">
    <location>
        <begin position="127"/>
        <end position="146"/>
    </location>
</feature>
<evidence type="ECO:0000313" key="2">
    <source>
        <dbReference type="EMBL" id="MBB5160034.1"/>
    </source>
</evidence>
<proteinExistence type="predicted"/>
<evidence type="ECO:0000256" key="1">
    <source>
        <dbReference type="SAM" id="Phobius"/>
    </source>
</evidence>
<feature type="transmembrane region" description="Helical" evidence="1">
    <location>
        <begin position="55"/>
        <end position="77"/>
    </location>
</feature>
<evidence type="ECO:0008006" key="4">
    <source>
        <dbReference type="Google" id="ProtNLM"/>
    </source>
</evidence>
<dbReference type="AlphaFoldDB" id="A0A840QGP7"/>
<feature type="transmembrane region" description="Helical" evidence="1">
    <location>
        <begin position="98"/>
        <end position="121"/>
    </location>
</feature>
<gene>
    <name evidence="2" type="ORF">BJ970_007635</name>
</gene>
<keyword evidence="1" id="KW-0472">Membrane</keyword>
<accession>A0A840QGP7</accession>
<name>A0A840QGP7_9PSEU</name>
<dbReference type="Proteomes" id="UP000584374">
    <property type="component" value="Unassembled WGS sequence"/>
</dbReference>
<dbReference type="Pfam" id="PF19853">
    <property type="entry name" value="DUF6328"/>
    <property type="match status" value="1"/>
</dbReference>
<keyword evidence="1" id="KW-1133">Transmembrane helix</keyword>
<dbReference type="RefSeq" id="WP_184733187.1">
    <property type="nucleotide sequence ID" value="NZ_JACHIW010000004.1"/>
</dbReference>
<reference evidence="2 3" key="1">
    <citation type="submission" date="2020-08" db="EMBL/GenBank/DDBJ databases">
        <title>Sequencing the genomes of 1000 actinobacteria strains.</title>
        <authorList>
            <person name="Klenk H.-P."/>
        </authorList>
    </citation>
    <scope>NUCLEOTIDE SEQUENCE [LARGE SCALE GENOMIC DNA]</scope>
    <source>
        <strain evidence="2 3">DSM 45584</strain>
    </source>
</reference>
<dbReference type="EMBL" id="JACHIW010000004">
    <property type="protein sequence ID" value="MBB5160034.1"/>
    <property type="molecule type" value="Genomic_DNA"/>
</dbReference>
<organism evidence="2 3">
    <name type="scientific">Saccharopolyspora phatthalungensis</name>
    <dbReference type="NCBI Taxonomy" id="664693"/>
    <lineage>
        <taxon>Bacteria</taxon>
        <taxon>Bacillati</taxon>
        <taxon>Actinomycetota</taxon>
        <taxon>Actinomycetes</taxon>
        <taxon>Pseudonocardiales</taxon>
        <taxon>Pseudonocardiaceae</taxon>
        <taxon>Saccharopolyspora</taxon>
    </lineage>
</organism>
<dbReference type="InterPro" id="IPR046291">
    <property type="entry name" value="DUF6328"/>
</dbReference>
<comment type="caution">
    <text evidence="2">The sequence shown here is derived from an EMBL/GenBank/DDBJ whole genome shotgun (WGS) entry which is preliminary data.</text>
</comment>
<keyword evidence="3" id="KW-1185">Reference proteome</keyword>
<keyword evidence="1" id="KW-0812">Transmembrane</keyword>
<sequence>MSQPDEPSDSRLTRNLNELLQELRVAQAGVQILFAFLLSVAFTERFERASAFVHTVHLITVLLTTASAALLIAPAAWHRVLFRQRRRAKIIRVGNACALSGLALLAAAMSSTVLLIFQVVLETPWSAAAGALAGALFAILWFLLPLRARSR</sequence>